<keyword evidence="8" id="KW-0472">Membrane</keyword>
<evidence type="ECO:0000256" key="7">
    <source>
        <dbReference type="ARBA" id="ARBA00022989"/>
    </source>
</evidence>
<dbReference type="NCBIfam" id="TIGR01707">
    <property type="entry name" value="gspI"/>
    <property type="match status" value="1"/>
</dbReference>
<evidence type="ECO:0000256" key="4">
    <source>
        <dbReference type="ARBA" id="ARBA00022481"/>
    </source>
</evidence>
<dbReference type="GO" id="GO:0015628">
    <property type="term" value="P:protein secretion by the type II secretion system"/>
    <property type="evidence" value="ECO:0007669"/>
    <property type="project" value="UniProtKB-UniRule"/>
</dbReference>
<keyword evidence="7" id="KW-1133">Transmembrane helix</keyword>
<name>A0A1I4U6T3_9GAMM</name>
<dbReference type="STRING" id="1720063.SAMN05216217_11831"/>
<dbReference type="InterPro" id="IPR045584">
    <property type="entry name" value="Pilin-like"/>
</dbReference>
<accession>A0A1I4U6T3</accession>
<dbReference type="OrthoDB" id="6121517at2"/>
<dbReference type="EMBL" id="FOUI01000018">
    <property type="protein sequence ID" value="SFM84692.1"/>
    <property type="molecule type" value="Genomic_DNA"/>
</dbReference>
<evidence type="ECO:0000256" key="3">
    <source>
        <dbReference type="ARBA" id="ARBA00022475"/>
    </source>
</evidence>
<evidence type="ECO:0000256" key="5">
    <source>
        <dbReference type="ARBA" id="ARBA00022519"/>
    </source>
</evidence>
<dbReference type="RefSeq" id="WP_093478525.1">
    <property type="nucleotide sequence ID" value="NZ_FOUI01000018.1"/>
</dbReference>
<evidence type="ECO:0000256" key="1">
    <source>
        <dbReference type="ARBA" id="ARBA00004377"/>
    </source>
</evidence>
<dbReference type="InterPro" id="IPR003413">
    <property type="entry name" value="T2SS_GspI_C"/>
</dbReference>
<dbReference type="Proteomes" id="UP000243629">
    <property type="component" value="Unassembled WGS sequence"/>
</dbReference>
<comment type="subcellular location">
    <subcellularLocation>
        <location evidence="1 9">Cell inner membrane</location>
        <topology evidence="1 9">Single-pass membrane protein</topology>
    </subcellularLocation>
</comment>
<dbReference type="AlphaFoldDB" id="A0A1I4U6T3"/>
<dbReference type="Pfam" id="PF07963">
    <property type="entry name" value="N_methyl"/>
    <property type="match status" value="1"/>
</dbReference>
<proteinExistence type="inferred from homology"/>
<dbReference type="PANTHER" id="PTHR38779:SF2">
    <property type="entry name" value="TYPE II SECRETION SYSTEM PROTEIN I-RELATED"/>
    <property type="match status" value="1"/>
</dbReference>
<evidence type="ECO:0000313" key="12">
    <source>
        <dbReference type="Proteomes" id="UP000243629"/>
    </source>
</evidence>
<keyword evidence="4 9" id="KW-0488">Methylation</keyword>
<gene>
    <name evidence="11" type="ORF">SAMN05216217_11831</name>
</gene>
<dbReference type="SUPFAM" id="SSF54523">
    <property type="entry name" value="Pili subunits"/>
    <property type="match status" value="1"/>
</dbReference>
<evidence type="ECO:0000256" key="8">
    <source>
        <dbReference type="ARBA" id="ARBA00023136"/>
    </source>
</evidence>
<comment type="similarity">
    <text evidence="2 9">Belongs to the GSP I family.</text>
</comment>
<comment type="PTM">
    <text evidence="9">Cleaved by prepilin peptidase.</text>
</comment>
<comment type="subunit">
    <text evidence="9">Type II secretion is composed of four main components: the outer membrane complex, the inner membrane complex, the cytoplasmic secretion ATPase and the periplasm-spanning pseudopilus.</text>
</comment>
<sequence length="127" mass="13802">MSVRERGFSLLEVLVALTVLTVALGALIKAGSDHARNTQYLRERTLAHWAGQNLLAEYEAGLRPASAGHSGEVEMGPLRLAFRVEVSNYSPQAVVALPPVRRIDVRVWPAGTDESRQLAQVSGFVLP</sequence>
<protein>
    <recommendedName>
        <fullName evidence="9">Type II secretion system protein I</fullName>
        <shortName evidence="9">T2SS minor pseudopilin I</shortName>
    </recommendedName>
</protein>
<dbReference type="PROSITE" id="PS00409">
    <property type="entry name" value="PROKAR_NTER_METHYL"/>
    <property type="match status" value="1"/>
</dbReference>
<keyword evidence="12" id="KW-1185">Reference proteome</keyword>
<dbReference type="GO" id="GO:0015627">
    <property type="term" value="C:type II protein secretion system complex"/>
    <property type="evidence" value="ECO:0007669"/>
    <property type="project" value="UniProtKB-UniRule"/>
</dbReference>
<comment type="function">
    <text evidence="9">Component of the type II secretion system required for the energy-dependent secretion of extracellular factors such as proteases and toxins from the periplasm.</text>
</comment>
<keyword evidence="3" id="KW-1003">Cell membrane</keyword>
<keyword evidence="5 9" id="KW-0997">Cell inner membrane</keyword>
<evidence type="ECO:0000256" key="6">
    <source>
        <dbReference type="ARBA" id="ARBA00022692"/>
    </source>
</evidence>
<dbReference type="PANTHER" id="PTHR38779">
    <property type="entry name" value="TYPE II SECRETION SYSTEM PROTEIN I-RELATED"/>
    <property type="match status" value="1"/>
</dbReference>
<dbReference type="Pfam" id="PF02501">
    <property type="entry name" value="T2SSI"/>
    <property type="match status" value="1"/>
</dbReference>
<evidence type="ECO:0000256" key="9">
    <source>
        <dbReference type="RuleBase" id="RU368030"/>
    </source>
</evidence>
<dbReference type="Gene3D" id="3.30.1300.30">
    <property type="entry name" value="GSPII I/J protein-like"/>
    <property type="match status" value="1"/>
</dbReference>
<organism evidence="11 12">
    <name type="scientific">Halopseudomonas yangmingensis</name>
    <dbReference type="NCBI Taxonomy" id="1720063"/>
    <lineage>
        <taxon>Bacteria</taxon>
        <taxon>Pseudomonadati</taxon>
        <taxon>Pseudomonadota</taxon>
        <taxon>Gammaproteobacteria</taxon>
        <taxon>Pseudomonadales</taxon>
        <taxon>Pseudomonadaceae</taxon>
        <taxon>Halopseudomonas</taxon>
    </lineage>
</organism>
<keyword evidence="6" id="KW-0812">Transmembrane</keyword>
<evidence type="ECO:0000259" key="10">
    <source>
        <dbReference type="Pfam" id="PF02501"/>
    </source>
</evidence>
<dbReference type="InterPro" id="IPR012902">
    <property type="entry name" value="N_methyl_site"/>
</dbReference>
<evidence type="ECO:0000313" key="11">
    <source>
        <dbReference type="EMBL" id="SFM84692.1"/>
    </source>
</evidence>
<dbReference type="GO" id="GO:0005886">
    <property type="term" value="C:plasma membrane"/>
    <property type="evidence" value="ECO:0007669"/>
    <property type="project" value="UniProtKB-SubCell"/>
</dbReference>
<reference evidence="12" key="1">
    <citation type="submission" date="2016-10" db="EMBL/GenBank/DDBJ databases">
        <authorList>
            <person name="Varghese N."/>
            <person name="Submissions S."/>
        </authorList>
    </citation>
    <scope>NUCLEOTIDE SEQUENCE [LARGE SCALE GENOMIC DNA]</scope>
    <source>
        <strain evidence="12">DSM 24213</strain>
    </source>
</reference>
<evidence type="ECO:0000256" key="2">
    <source>
        <dbReference type="ARBA" id="ARBA00008358"/>
    </source>
</evidence>
<dbReference type="NCBIfam" id="TIGR02532">
    <property type="entry name" value="IV_pilin_GFxxxE"/>
    <property type="match status" value="1"/>
</dbReference>
<feature type="domain" description="Type II secretion system protein GspI C-terminal" evidence="10">
    <location>
        <begin position="41"/>
        <end position="125"/>
    </location>
</feature>
<dbReference type="InterPro" id="IPR010052">
    <property type="entry name" value="T2SS_protein-GspI"/>
</dbReference>